<gene>
    <name evidence="3" type="ORF">H9815_01100</name>
</gene>
<evidence type="ECO:0000259" key="2">
    <source>
        <dbReference type="Pfam" id="PF02481"/>
    </source>
</evidence>
<dbReference type="Proteomes" id="UP000824037">
    <property type="component" value="Unassembled WGS sequence"/>
</dbReference>
<dbReference type="PANTHER" id="PTHR43022:SF1">
    <property type="entry name" value="PROTEIN SMF"/>
    <property type="match status" value="1"/>
</dbReference>
<feature type="non-terminal residue" evidence="3">
    <location>
        <position position="265"/>
    </location>
</feature>
<dbReference type="Pfam" id="PF02481">
    <property type="entry name" value="DNA_processg_A"/>
    <property type="match status" value="1"/>
</dbReference>
<evidence type="ECO:0000313" key="4">
    <source>
        <dbReference type="Proteomes" id="UP000824037"/>
    </source>
</evidence>
<evidence type="ECO:0000256" key="1">
    <source>
        <dbReference type="ARBA" id="ARBA00006525"/>
    </source>
</evidence>
<reference evidence="3" key="1">
    <citation type="journal article" date="2021" name="PeerJ">
        <title>Extensive microbial diversity within the chicken gut microbiome revealed by metagenomics and culture.</title>
        <authorList>
            <person name="Gilroy R."/>
            <person name="Ravi A."/>
            <person name="Getino M."/>
            <person name="Pursley I."/>
            <person name="Horton D.L."/>
            <person name="Alikhan N.F."/>
            <person name="Baker D."/>
            <person name="Gharbi K."/>
            <person name="Hall N."/>
            <person name="Watson M."/>
            <person name="Adriaenssens E.M."/>
            <person name="Foster-Nyarko E."/>
            <person name="Jarju S."/>
            <person name="Secka A."/>
            <person name="Antonio M."/>
            <person name="Oren A."/>
            <person name="Chaudhuri R.R."/>
            <person name="La Ragione R."/>
            <person name="Hildebrand F."/>
            <person name="Pallen M.J."/>
        </authorList>
    </citation>
    <scope>NUCLEOTIDE SEQUENCE</scope>
    <source>
        <strain evidence="3">ChiGjej4B4-7305</strain>
    </source>
</reference>
<reference evidence="3" key="2">
    <citation type="submission" date="2021-04" db="EMBL/GenBank/DDBJ databases">
        <authorList>
            <person name="Gilroy R."/>
        </authorList>
    </citation>
    <scope>NUCLEOTIDE SEQUENCE</scope>
    <source>
        <strain evidence="3">ChiGjej4B4-7305</strain>
    </source>
</reference>
<accession>A0A9D2EBH1</accession>
<feature type="domain" description="Smf/DprA SLOG" evidence="2">
    <location>
        <begin position="95"/>
        <end position="264"/>
    </location>
</feature>
<organism evidence="3 4">
    <name type="scientific">Candidatus Ruania gallistercoris</name>
    <dbReference type="NCBI Taxonomy" id="2838746"/>
    <lineage>
        <taxon>Bacteria</taxon>
        <taxon>Bacillati</taxon>
        <taxon>Actinomycetota</taxon>
        <taxon>Actinomycetes</taxon>
        <taxon>Micrococcales</taxon>
        <taxon>Ruaniaceae</taxon>
        <taxon>Ruania</taxon>
    </lineage>
</organism>
<dbReference type="PANTHER" id="PTHR43022">
    <property type="entry name" value="PROTEIN SMF"/>
    <property type="match status" value="1"/>
</dbReference>
<sequence length="265" mass="27405">MADLLPFDTSDERMARAAWSRIAEPRDGQAGALVQALGAAAALDWLTAVARAWSDPPVLAPGAHWHTAAKRWIPRLTGLDLRREMDVLARRGGRVLVPGDPEWPAGLADLGTDAPPCLWLLGDPDALSRPAVAVVGSRACSPYGAEITSTMTTELAAAGLAIVSGGAFGVDAAAHRATLVGDGVPVAVMAGGLDRFYPTGNAALLAEVARCGVVLSEVPPGSSPMRQRFLSRNRLIAALAEVTVVVEASWRSGALNTAGHAAELG</sequence>
<dbReference type="GO" id="GO:0009294">
    <property type="term" value="P:DNA-mediated transformation"/>
    <property type="evidence" value="ECO:0007669"/>
    <property type="project" value="InterPro"/>
</dbReference>
<evidence type="ECO:0000313" key="3">
    <source>
        <dbReference type="EMBL" id="HIZ34345.1"/>
    </source>
</evidence>
<dbReference type="InterPro" id="IPR057666">
    <property type="entry name" value="DrpA_SLOG"/>
</dbReference>
<comment type="similarity">
    <text evidence="1">Belongs to the DprA/Smf family.</text>
</comment>
<dbReference type="InterPro" id="IPR003488">
    <property type="entry name" value="DprA"/>
</dbReference>
<dbReference type="EMBL" id="DXBY01000022">
    <property type="protein sequence ID" value="HIZ34345.1"/>
    <property type="molecule type" value="Genomic_DNA"/>
</dbReference>
<proteinExistence type="inferred from homology"/>
<protein>
    <submittedName>
        <fullName evidence="3">DNA-protecting protein DprA</fullName>
    </submittedName>
</protein>
<dbReference type="SUPFAM" id="SSF102405">
    <property type="entry name" value="MCP/YpsA-like"/>
    <property type="match status" value="1"/>
</dbReference>
<dbReference type="Gene3D" id="3.40.50.450">
    <property type="match status" value="1"/>
</dbReference>
<name>A0A9D2EBH1_9MICO</name>
<dbReference type="AlphaFoldDB" id="A0A9D2EBH1"/>
<comment type="caution">
    <text evidence="3">The sequence shown here is derived from an EMBL/GenBank/DDBJ whole genome shotgun (WGS) entry which is preliminary data.</text>
</comment>